<proteinExistence type="predicted"/>
<dbReference type="InterPro" id="IPR036397">
    <property type="entry name" value="RNaseH_sf"/>
</dbReference>
<keyword evidence="3" id="KW-1185">Reference proteome</keyword>
<dbReference type="InterPro" id="IPR038717">
    <property type="entry name" value="Tc1-like_DDE_dom"/>
</dbReference>
<reference evidence="2" key="1">
    <citation type="submission" date="2021-03" db="EMBL/GenBank/DDBJ databases">
        <title>Draft genome sequence of rust myrtle Austropuccinia psidii MF-1, a brazilian biotype.</title>
        <authorList>
            <person name="Quecine M.C."/>
            <person name="Pachon D.M.R."/>
            <person name="Bonatelli M.L."/>
            <person name="Correr F.H."/>
            <person name="Franceschini L.M."/>
            <person name="Leite T.F."/>
            <person name="Margarido G.R.A."/>
            <person name="Almeida C.A."/>
            <person name="Ferrarezi J.A."/>
            <person name="Labate C.A."/>
        </authorList>
    </citation>
    <scope>NUCLEOTIDE SEQUENCE</scope>
    <source>
        <strain evidence="2">MF-1</strain>
    </source>
</reference>
<evidence type="ECO:0000259" key="1">
    <source>
        <dbReference type="Pfam" id="PF13358"/>
    </source>
</evidence>
<evidence type="ECO:0000313" key="3">
    <source>
        <dbReference type="Proteomes" id="UP000765509"/>
    </source>
</evidence>
<dbReference type="GO" id="GO:0003676">
    <property type="term" value="F:nucleic acid binding"/>
    <property type="evidence" value="ECO:0007669"/>
    <property type="project" value="InterPro"/>
</dbReference>
<dbReference type="AlphaFoldDB" id="A0A9Q3EGG0"/>
<sequence>MDNAPIHQGQRFEEVKKTLESKKGIKIEFLPPYPPFLNPIKLSSHSIKSFVCSQEPRKRSELVKEIENAITQALTPEKCKNFLHCKKFYQSCHEMQPITGALLAAP</sequence>
<protein>
    <recommendedName>
        <fullName evidence="1">Tc1-like transposase DDE domain-containing protein</fullName>
    </recommendedName>
</protein>
<dbReference type="EMBL" id="AVOT02029539">
    <property type="protein sequence ID" value="MBW0522420.1"/>
    <property type="molecule type" value="Genomic_DNA"/>
</dbReference>
<evidence type="ECO:0000313" key="2">
    <source>
        <dbReference type="EMBL" id="MBW0522420.1"/>
    </source>
</evidence>
<dbReference type="Gene3D" id="3.30.420.10">
    <property type="entry name" value="Ribonuclease H-like superfamily/Ribonuclease H"/>
    <property type="match status" value="1"/>
</dbReference>
<dbReference type="OrthoDB" id="2266637at2759"/>
<dbReference type="Proteomes" id="UP000765509">
    <property type="component" value="Unassembled WGS sequence"/>
</dbReference>
<dbReference type="Pfam" id="PF13358">
    <property type="entry name" value="DDE_3"/>
    <property type="match status" value="1"/>
</dbReference>
<accession>A0A9Q3EGG0</accession>
<comment type="caution">
    <text evidence="2">The sequence shown here is derived from an EMBL/GenBank/DDBJ whole genome shotgun (WGS) entry which is preliminary data.</text>
</comment>
<organism evidence="2 3">
    <name type="scientific">Austropuccinia psidii MF-1</name>
    <dbReference type="NCBI Taxonomy" id="1389203"/>
    <lineage>
        <taxon>Eukaryota</taxon>
        <taxon>Fungi</taxon>
        <taxon>Dikarya</taxon>
        <taxon>Basidiomycota</taxon>
        <taxon>Pucciniomycotina</taxon>
        <taxon>Pucciniomycetes</taxon>
        <taxon>Pucciniales</taxon>
        <taxon>Sphaerophragmiaceae</taxon>
        <taxon>Austropuccinia</taxon>
    </lineage>
</organism>
<name>A0A9Q3EGG0_9BASI</name>
<gene>
    <name evidence="2" type="ORF">O181_062135</name>
</gene>
<feature type="domain" description="Tc1-like transposase DDE" evidence="1">
    <location>
        <begin position="1"/>
        <end position="61"/>
    </location>
</feature>